<proteinExistence type="predicted"/>
<reference evidence="9" key="2">
    <citation type="submission" date="2021-03" db="EMBL/GenBank/DDBJ databases">
        <authorList>
            <person name="Jaffe A."/>
        </authorList>
    </citation>
    <scope>NUCLEOTIDE SEQUENCE</scope>
    <source>
        <strain evidence="9">RIFCSPHIGHO2_01_FULL_GW2011_AR10_43_9</strain>
    </source>
</reference>
<dbReference type="AlphaFoldDB" id="A0A7J4IU43"/>
<evidence type="ECO:0000256" key="2">
    <source>
        <dbReference type="ARBA" id="ARBA00022490"/>
    </source>
</evidence>
<dbReference type="SUPFAM" id="SSF54814">
    <property type="entry name" value="Prokaryotic type KH domain (KH-domain type II)"/>
    <property type="match status" value="1"/>
</dbReference>
<dbReference type="InterPro" id="IPR009019">
    <property type="entry name" value="KH_sf_prok-type"/>
</dbReference>
<dbReference type="InterPro" id="IPR010212">
    <property type="entry name" value="NusA_arc"/>
</dbReference>
<keyword evidence="3 6" id="KW-0694">RNA-binding</keyword>
<gene>
    <name evidence="8" type="ORF">HA237_03015</name>
    <name evidence="9" type="ORF">J4224_04045</name>
</gene>
<dbReference type="GO" id="GO:0006353">
    <property type="term" value="P:DNA-templated transcription termination"/>
    <property type="evidence" value="ECO:0007669"/>
    <property type="project" value="UniProtKB-KW"/>
</dbReference>
<accession>A0A7J4IU43</accession>
<evidence type="ECO:0000313" key="9">
    <source>
        <dbReference type="EMBL" id="MBS3059566.1"/>
    </source>
</evidence>
<sequence length="137" mass="15671">MKITQEQIQLINALERLSGATARDCLFDKKNISFLVAKEHMSRVIGKNGSTIKKMREKMGRNIEVFEFSDSADDFIKSALYKAKIKAVEVSESNGKKTMRVAVDPLSRNHLLQDSGKLRRIKELLKRNYSVESLKIR</sequence>
<evidence type="ECO:0000256" key="6">
    <source>
        <dbReference type="PROSITE-ProRule" id="PRU00117"/>
    </source>
</evidence>
<dbReference type="Proteomes" id="UP000683213">
    <property type="component" value="Unassembled WGS sequence"/>
</dbReference>
<evidence type="ECO:0000256" key="1">
    <source>
        <dbReference type="ARBA" id="ARBA00022472"/>
    </source>
</evidence>
<evidence type="ECO:0000256" key="5">
    <source>
        <dbReference type="ARBA" id="ARBA00023163"/>
    </source>
</evidence>
<keyword evidence="1" id="KW-0806">Transcription termination</keyword>
<keyword evidence="2" id="KW-0963">Cytoplasm</keyword>
<dbReference type="NCBIfam" id="TIGR01952">
    <property type="entry name" value="nusA_arch"/>
    <property type="match status" value="1"/>
</dbReference>
<dbReference type="Pfam" id="PF00013">
    <property type="entry name" value="KH_1"/>
    <property type="match status" value="1"/>
</dbReference>
<dbReference type="PROSITE" id="PS50084">
    <property type="entry name" value="KH_TYPE_1"/>
    <property type="match status" value="1"/>
</dbReference>
<protein>
    <submittedName>
        <fullName evidence="8">NusA-like transcription termination signal-binding factor</fullName>
    </submittedName>
</protein>
<evidence type="ECO:0000313" key="8">
    <source>
        <dbReference type="EMBL" id="HIH08314.1"/>
    </source>
</evidence>
<evidence type="ECO:0000313" key="10">
    <source>
        <dbReference type="Proteomes" id="UP000577419"/>
    </source>
</evidence>
<comment type="caution">
    <text evidence="8">The sequence shown here is derived from an EMBL/GenBank/DDBJ whole genome shotgun (WGS) entry which is preliminary data.</text>
</comment>
<keyword evidence="4" id="KW-0805">Transcription regulation</keyword>
<feature type="domain" description="K Homology" evidence="7">
    <location>
        <begin position="28"/>
        <end position="95"/>
    </location>
</feature>
<dbReference type="InterPro" id="IPR004087">
    <property type="entry name" value="KH_dom"/>
</dbReference>
<dbReference type="EMBL" id="JAGVWF010000057">
    <property type="protein sequence ID" value="MBS3059566.1"/>
    <property type="molecule type" value="Genomic_DNA"/>
</dbReference>
<reference evidence="10" key="1">
    <citation type="journal article" date="2020" name="bioRxiv">
        <title>A rank-normalized archaeal taxonomy based on genome phylogeny resolves widespread incomplete and uneven classifications.</title>
        <authorList>
            <person name="Rinke C."/>
            <person name="Chuvochina M."/>
            <person name="Mussig A.J."/>
            <person name="Chaumeil P.-A."/>
            <person name="Waite D.W."/>
            <person name="Whitman W.B."/>
            <person name="Parks D.H."/>
            <person name="Hugenholtz P."/>
        </authorList>
    </citation>
    <scope>NUCLEOTIDE SEQUENCE [LARGE SCALE GENOMIC DNA]</scope>
</reference>
<reference evidence="9" key="3">
    <citation type="submission" date="2021-05" db="EMBL/GenBank/DDBJ databases">
        <title>Protein family content uncovers lineage relationships and bacterial pathway maintenance mechanisms in DPANN archaea.</title>
        <authorList>
            <person name="Castelle C.J."/>
            <person name="Meheust R."/>
            <person name="Jaffe A.L."/>
            <person name="Seitz K."/>
            <person name="Gong X."/>
            <person name="Baker B.J."/>
            <person name="Banfield J.F."/>
        </authorList>
    </citation>
    <scope>NUCLEOTIDE SEQUENCE</scope>
    <source>
        <strain evidence="9">RIFCSPHIGHO2_01_FULL_GW2011_AR10_43_9</strain>
    </source>
</reference>
<organism evidence="8 10">
    <name type="scientific">Candidatus Iainarchaeum sp</name>
    <dbReference type="NCBI Taxonomy" id="3101447"/>
    <lineage>
        <taxon>Archaea</taxon>
        <taxon>Candidatus Iainarchaeota</taxon>
        <taxon>Candidatus Iainarchaeia</taxon>
        <taxon>Candidatus Iainarchaeales</taxon>
        <taxon>Candidatus Iainarchaeaceae</taxon>
        <taxon>Candidatus Iainarchaeum</taxon>
    </lineage>
</organism>
<name>A0A7J4IU43_9ARCH</name>
<evidence type="ECO:0000259" key="7">
    <source>
        <dbReference type="SMART" id="SM00322"/>
    </source>
</evidence>
<evidence type="ECO:0000256" key="4">
    <source>
        <dbReference type="ARBA" id="ARBA00023015"/>
    </source>
</evidence>
<dbReference type="InterPro" id="IPR004088">
    <property type="entry name" value="KH_dom_type_1"/>
</dbReference>
<dbReference type="Gene3D" id="3.30.300.20">
    <property type="match status" value="2"/>
</dbReference>
<dbReference type="SMART" id="SM00322">
    <property type="entry name" value="KH"/>
    <property type="match status" value="1"/>
</dbReference>
<dbReference type="EMBL" id="DUFG01000017">
    <property type="protein sequence ID" value="HIH08314.1"/>
    <property type="molecule type" value="Genomic_DNA"/>
</dbReference>
<dbReference type="GO" id="GO:0003723">
    <property type="term" value="F:RNA binding"/>
    <property type="evidence" value="ECO:0007669"/>
    <property type="project" value="UniProtKB-UniRule"/>
</dbReference>
<evidence type="ECO:0000256" key="3">
    <source>
        <dbReference type="ARBA" id="ARBA00022884"/>
    </source>
</evidence>
<dbReference type="Proteomes" id="UP000577419">
    <property type="component" value="Unassembled WGS sequence"/>
</dbReference>
<keyword evidence="5" id="KW-0804">Transcription</keyword>
<dbReference type="InterPro" id="IPR015946">
    <property type="entry name" value="KH_dom-like_a/b"/>
</dbReference>